<dbReference type="WBParaSite" id="HNAJ_0000659401-mRNA-1">
    <property type="protein sequence ID" value="HNAJ_0000659401-mRNA-1"/>
    <property type="gene ID" value="HNAJ_0000659401"/>
</dbReference>
<dbReference type="AlphaFoldDB" id="A0A0R3THQ3"/>
<accession>A0A0R3THQ3</accession>
<reference evidence="1 2" key="2">
    <citation type="submission" date="2018-11" db="EMBL/GenBank/DDBJ databases">
        <authorList>
            <consortium name="Pathogen Informatics"/>
        </authorList>
    </citation>
    <scope>NUCLEOTIDE SEQUENCE [LARGE SCALE GENOMIC DNA]</scope>
</reference>
<dbReference type="EMBL" id="UZAE01007511">
    <property type="protein sequence ID" value="VDO02450.1"/>
    <property type="molecule type" value="Genomic_DNA"/>
</dbReference>
<sequence length="74" mass="8775">MEAQILHQDGRQHFLPLRERFTPRIPPDLSQLTVDQRFLMTQGMEHFHKCRLVLIRIRHKASNFVSSLLPPFVV</sequence>
<keyword evidence="2" id="KW-1185">Reference proteome</keyword>
<evidence type="ECO:0000313" key="3">
    <source>
        <dbReference type="WBParaSite" id="HNAJ_0000659401-mRNA-1"/>
    </source>
</evidence>
<dbReference type="Proteomes" id="UP000278807">
    <property type="component" value="Unassembled WGS sequence"/>
</dbReference>
<evidence type="ECO:0000313" key="2">
    <source>
        <dbReference type="Proteomes" id="UP000278807"/>
    </source>
</evidence>
<evidence type="ECO:0000313" key="1">
    <source>
        <dbReference type="EMBL" id="VDO02450.1"/>
    </source>
</evidence>
<name>A0A0R3THQ3_RODNA</name>
<protein>
    <submittedName>
        <fullName evidence="1 3">Uncharacterized protein</fullName>
    </submittedName>
</protein>
<reference evidence="3" key="1">
    <citation type="submission" date="2017-02" db="UniProtKB">
        <authorList>
            <consortium name="WormBaseParasite"/>
        </authorList>
    </citation>
    <scope>IDENTIFICATION</scope>
</reference>
<proteinExistence type="predicted"/>
<gene>
    <name evidence="1" type="ORF">HNAJ_LOCUS6590</name>
</gene>
<organism evidence="3">
    <name type="scientific">Rodentolepis nana</name>
    <name type="common">Dwarf tapeworm</name>
    <name type="synonym">Hymenolepis nana</name>
    <dbReference type="NCBI Taxonomy" id="102285"/>
    <lineage>
        <taxon>Eukaryota</taxon>
        <taxon>Metazoa</taxon>
        <taxon>Spiralia</taxon>
        <taxon>Lophotrochozoa</taxon>
        <taxon>Platyhelminthes</taxon>
        <taxon>Cestoda</taxon>
        <taxon>Eucestoda</taxon>
        <taxon>Cyclophyllidea</taxon>
        <taxon>Hymenolepididae</taxon>
        <taxon>Rodentolepis</taxon>
    </lineage>
</organism>